<accession>A0A364K901</accession>
<feature type="transmembrane region" description="Helical" evidence="1">
    <location>
        <begin position="74"/>
        <end position="102"/>
    </location>
</feature>
<comment type="caution">
    <text evidence="2">The sequence shown here is derived from an EMBL/GenBank/DDBJ whole genome shotgun (WGS) entry which is preliminary data.</text>
</comment>
<keyword evidence="3" id="KW-1185">Reference proteome</keyword>
<dbReference type="RefSeq" id="WP_113657381.1">
    <property type="nucleotide sequence ID" value="NZ_KZ845663.1"/>
</dbReference>
<keyword evidence="1" id="KW-0812">Transmembrane</keyword>
<evidence type="ECO:0000313" key="3">
    <source>
        <dbReference type="Proteomes" id="UP000251213"/>
    </source>
</evidence>
<feature type="transmembrane region" description="Helical" evidence="1">
    <location>
        <begin position="151"/>
        <end position="180"/>
    </location>
</feature>
<protein>
    <submittedName>
        <fullName evidence="2">Uncharacterized protein</fullName>
    </submittedName>
</protein>
<reference evidence="2 3" key="1">
    <citation type="submission" date="2018-06" db="EMBL/GenBank/DDBJ databases">
        <title>Thermoflavimicrobium daqus sp. nov., a thermophilic microbe isolated from Moutai-flavour Daqu.</title>
        <authorList>
            <person name="Wang X."/>
            <person name="Zhou H."/>
        </authorList>
    </citation>
    <scope>NUCLEOTIDE SEQUENCE [LARGE SCALE GENOMIC DNA]</scope>
    <source>
        <strain evidence="2 3">FBKL4.011</strain>
    </source>
</reference>
<feature type="transmembrane region" description="Helical" evidence="1">
    <location>
        <begin position="248"/>
        <end position="271"/>
    </location>
</feature>
<feature type="transmembrane region" description="Helical" evidence="1">
    <location>
        <begin position="21"/>
        <end position="40"/>
    </location>
</feature>
<sequence>MTSFSSLLKSHGWRILIAHEIGMFILTMIEMITTFILVLMSEYLTNITTQNILNPKSFIFYLTHFSEFSIGTSLLIFLTFILLGLHFSFVTCASFGTIIQVYERRPCKSFDFLLYGLSLLSRTFTLFLINTAAFMPLFILVIIGLNIDHSILNLVMIISFFVINFLYFMFFFYSTLVLVAEKIRPIQAWKITLLLLKRAWKPTLVIGIICFILSLPDILFSSIVDPLFYIRGEGFWTMFKTLFPPSAFFTSTIISAILLMISSVIPTIYYFRNMRSCIQTELDRITYEKKSIYWKLDKKY</sequence>
<feature type="transmembrane region" description="Helical" evidence="1">
    <location>
        <begin position="204"/>
        <end position="228"/>
    </location>
</feature>
<evidence type="ECO:0000256" key="1">
    <source>
        <dbReference type="SAM" id="Phobius"/>
    </source>
</evidence>
<proteinExistence type="predicted"/>
<reference evidence="2 3" key="2">
    <citation type="submission" date="2018-06" db="EMBL/GenBank/DDBJ databases">
        <authorList>
            <person name="Zhirakovskaya E."/>
        </authorList>
    </citation>
    <scope>NUCLEOTIDE SEQUENCE [LARGE SCALE GENOMIC DNA]</scope>
    <source>
        <strain evidence="2 3">FBKL4.011</strain>
    </source>
</reference>
<dbReference type="EMBL" id="QJKK01000001">
    <property type="protein sequence ID" value="RAL26776.1"/>
    <property type="molecule type" value="Genomic_DNA"/>
</dbReference>
<dbReference type="AlphaFoldDB" id="A0A364K901"/>
<organism evidence="2 3">
    <name type="scientific">Thermoflavimicrobium daqui</name>
    <dbReference type="NCBI Taxonomy" id="2137476"/>
    <lineage>
        <taxon>Bacteria</taxon>
        <taxon>Bacillati</taxon>
        <taxon>Bacillota</taxon>
        <taxon>Bacilli</taxon>
        <taxon>Bacillales</taxon>
        <taxon>Thermoactinomycetaceae</taxon>
        <taxon>Thermoflavimicrobium</taxon>
    </lineage>
</organism>
<gene>
    <name evidence="2" type="ORF">DL897_01605</name>
</gene>
<dbReference type="Proteomes" id="UP000251213">
    <property type="component" value="Unassembled WGS sequence"/>
</dbReference>
<keyword evidence="1" id="KW-0472">Membrane</keyword>
<evidence type="ECO:0000313" key="2">
    <source>
        <dbReference type="EMBL" id="RAL26776.1"/>
    </source>
</evidence>
<keyword evidence="1" id="KW-1133">Transmembrane helix</keyword>
<feature type="transmembrane region" description="Helical" evidence="1">
    <location>
        <begin position="123"/>
        <end position="145"/>
    </location>
</feature>
<name>A0A364K901_9BACL</name>